<evidence type="ECO:0000313" key="1">
    <source>
        <dbReference type="EMBL" id="SLM32494.1"/>
    </source>
</evidence>
<organism evidence="1 2">
    <name type="scientific">Desulfamplus magnetovallimortis</name>
    <dbReference type="NCBI Taxonomy" id="1246637"/>
    <lineage>
        <taxon>Bacteria</taxon>
        <taxon>Pseudomonadati</taxon>
        <taxon>Thermodesulfobacteriota</taxon>
        <taxon>Desulfobacteria</taxon>
        <taxon>Desulfobacterales</taxon>
        <taxon>Desulfobacteraceae</taxon>
        <taxon>Desulfamplus</taxon>
    </lineage>
</organism>
<dbReference type="AlphaFoldDB" id="A0A1W1HJ60"/>
<reference evidence="1 2" key="1">
    <citation type="submission" date="2017-03" db="EMBL/GenBank/DDBJ databases">
        <authorList>
            <person name="Afonso C.L."/>
            <person name="Miller P.J."/>
            <person name="Scott M.A."/>
            <person name="Spackman E."/>
            <person name="Goraichik I."/>
            <person name="Dimitrov K.M."/>
            <person name="Suarez D.L."/>
            <person name="Swayne D.E."/>
        </authorList>
    </citation>
    <scope>NUCLEOTIDE SEQUENCE [LARGE SCALE GENOMIC DNA]</scope>
    <source>
        <strain evidence="1">PRJEB14757</strain>
    </source>
</reference>
<dbReference type="Proteomes" id="UP000191931">
    <property type="component" value="Unassembled WGS sequence"/>
</dbReference>
<gene>
    <name evidence="1" type="ORF">MTBBW1_750015</name>
</gene>
<protein>
    <submittedName>
        <fullName evidence="1">Uncharacterized protein</fullName>
    </submittedName>
</protein>
<keyword evidence="2" id="KW-1185">Reference proteome</keyword>
<name>A0A1W1HJ60_9BACT</name>
<dbReference type="EMBL" id="FWEV01000320">
    <property type="protein sequence ID" value="SLM32494.1"/>
    <property type="molecule type" value="Genomic_DNA"/>
</dbReference>
<accession>A0A1W1HJ60</accession>
<sequence length="47" mass="5579">MLSNFFRLIEYFTQLEDFVTPISDSIKKSLAEAFENNCLKAHKQVRR</sequence>
<evidence type="ECO:0000313" key="2">
    <source>
        <dbReference type="Proteomes" id="UP000191931"/>
    </source>
</evidence>
<proteinExistence type="predicted"/>